<reference evidence="2 3" key="1">
    <citation type="submission" date="2024-09" db="EMBL/GenBank/DDBJ databases">
        <title>The Natural Products Discovery Center: Release of the First 8490 Sequenced Strains for Exploring Actinobacteria Biosynthetic Diversity.</title>
        <authorList>
            <person name="Kalkreuter E."/>
            <person name="Kautsar S.A."/>
            <person name="Yang D."/>
            <person name="Bader C.D."/>
            <person name="Teijaro C.N."/>
            <person name="Fluegel L."/>
            <person name="Davis C.M."/>
            <person name="Simpson J.R."/>
            <person name="Lauterbach L."/>
            <person name="Steele A.D."/>
            <person name="Gui C."/>
            <person name="Meng S."/>
            <person name="Li G."/>
            <person name="Viehrig K."/>
            <person name="Ye F."/>
            <person name="Su P."/>
            <person name="Kiefer A.F."/>
            <person name="Nichols A."/>
            <person name="Cepeda A.J."/>
            <person name="Yan W."/>
            <person name="Fan B."/>
            <person name="Jiang Y."/>
            <person name="Adhikari A."/>
            <person name="Zheng C.-J."/>
            <person name="Schuster L."/>
            <person name="Cowan T.M."/>
            <person name="Smanski M.J."/>
            <person name="Chevrette M.G."/>
            <person name="De Carvalho L.P.S."/>
            <person name="Shen B."/>
        </authorList>
    </citation>
    <scope>NUCLEOTIDE SEQUENCE [LARGE SCALE GENOMIC DNA]</scope>
    <source>
        <strain evidence="2 3">NPDC056472</strain>
    </source>
</reference>
<proteinExistence type="predicted"/>
<organism evidence="2 3">
    <name type="scientific">Streptomyces wedmorensis</name>
    <dbReference type="NCBI Taxonomy" id="43759"/>
    <lineage>
        <taxon>Bacteria</taxon>
        <taxon>Bacillati</taxon>
        <taxon>Actinomycetota</taxon>
        <taxon>Actinomycetes</taxon>
        <taxon>Kitasatosporales</taxon>
        <taxon>Streptomycetaceae</taxon>
        <taxon>Streptomyces</taxon>
    </lineage>
</organism>
<dbReference type="InterPro" id="IPR011049">
    <property type="entry name" value="Serralysin-like_metalloprot_C"/>
</dbReference>
<name>A0ABW6ITB3_STRWE</name>
<dbReference type="Proteomes" id="UP001600424">
    <property type="component" value="Unassembled WGS sequence"/>
</dbReference>
<dbReference type="Gene3D" id="2.160.20.160">
    <property type="match status" value="1"/>
</dbReference>
<dbReference type="EMBL" id="JBHTRV010000009">
    <property type="protein sequence ID" value="MFE5980868.1"/>
    <property type="molecule type" value="Genomic_DNA"/>
</dbReference>
<keyword evidence="3" id="KW-1185">Reference proteome</keyword>
<dbReference type="SUPFAM" id="SSF51120">
    <property type="entry name" value="beta-Roll"/>
    <property type="match status" value="1"/>
</dbReference>
<comment type="caution">
    <text evidence="2">The sequence shown here is derived from an EMBL/GenBank/DDBJ whole genome shotgun (WGS) entry which is preliminary data.</text>
</comment>
<gene>
    <name evidence="2" type="ORF">ACFQ63_14295</name>
</gene>
<evidence type="ECO:0000313" key="3">
    <source>
        <dbReference type="Proteomes" id="UP001600424"/>
    </source>
</evidence>
<protein>
    <submittedName>
        <fullName evidence="2">Uncharacterized protein</fullName>
    </submittedName>
</protein>
<dbReference type="RefSeq" id="WP_386256349.1">
    <property type="nucleotide sequence ID" value="NZ_JBHTRV010000009.1"/>
</dbReference>
<accession>A0ABW6ITB3</accession>
<sequence length="142" mass="14013">MIRHTMRALCAATLVIAPVALTATPAHAVTSCRVNGVTVSAQNVVGTPGPDYITCGSVPDGDTVNGQGGADYIIVTGSVGGTVRGSAGADYIQVNGPVTATGAVRGDDGNDFIRVGANGNIVDGGLGVDFCRVASGNPPVNC</sequence>
<evidence type="ECO:0000313" key="2">
    <source>
        <dbReference type="EMBL" id="MFE5980868.1"/>
    </source>
</evidence>
<evidence type="ECO:0000256" key="1">
    <source>
        <dbReference type="SAM" id="SignalP"/>
    </source>
</evidence>
<feature type="chain" id="PRO_5045459090" evidence="1">
    <location>
        <begin position="29"/>
        <end position="142"/>
    </location>
</feature>
<feature type="signal peptide" evidence="1">
    <location>
        <begin position="1"/>
        <end position="28"/>
    </location>
</feature>
<dbReference type="PROSITE" id="PS51257">
    <property type="entry name" value="PROKAR_LIPOPROTEIN"/>
    <property type="match status" value="1"/>
</dbReference>
<keyword evidence="1" id="KW-0732">Signal</keyword>